<sequence length="120" mass="12965">MAVVWRLIVVCGAQGARALSKAASLHCTGERVVSVLLLGLLPAAYLNPCSVMDYSLVAALILHCHWDMGQVVTDYIHEDAPQKVATAGFLALLALTFTGLCYFTYQNVGLCKAIVVLWKL</sequence>
<keyword evidence="14 15" id="KW-0479">Metal-binding</keyword>
<evidence type="ECO:0000256" key="2">
    <source>
        <dbReference type="ARBA" id="ARBA00005163"/>
    </source>
</evidence>
<feature type="binding site" description="axial binding residue" evidence="14">
    <location>
        <position position="63"/>
    </location>
    <ligand>
        <name>heme b</name>
        <dbReference type="ChEBI" id="CHEBI:60344"/>
        <note>ligand shared with SDHC</note>
    </ligand>
    <ligandPart>
        <name>Fe</name>
        <dbReference type="ChEBI" id="CHEBI:18248"/>
    </ligandPart>
</feature>
<evidence type="ECO:0000256" key="10">
    <source>
        <dbReference type="ARBA" id="ARBA00023128"/>
    </source>
</evidence>
<organism evidence="17 18">
    <name type="scientific">Chrysochloris asiatica</name>
    <name type="common">Cape golden mole</name>
    <dbReference type="NCBI Taxonomy" id="185453"/>
    <lineage>
        <taxon>Eukaryota</taxon>
        <taxon>Metazoa</taxon>
        <taxon>Chordata</taxon>
        <taxon>Craniata</taxon>
        <taxon>Vertebrata</taxon>
        <taxon>Euteleostomi</taxon>
        <taxon>Mammalia</taxon>
        <taxon>Eutheria</taxon>
        <taxon>Afrotheria</taxon>
        <taxon>Chrysochloridae</taxon>
        <taxon>Chrysochlorinae</taxon>
        <taxon>Chrysochloris</taxon>
    </lineage>
</organism>
<evidence type="ECO:0000256" key="3">
    <source>
        <dbReference type="ARBA" id="ARBA00007294"/>
    </source>
</evidence>
<dbReference type="InterPro" id="IPR007992">
    <property type="entry name" value="CybS"/>
</dbReference>
<evidence type="ECO:0000256" key="7">
    <source>
        <dbReference type="ARBA" id="ARBA00022792"/>
    </source>
</evidence>
<protein>
    <recommendedName>
        <fullName evidence="15">Succinate dehydrogenase [ubiquinone] cytochrome b small subunit</fullName>
    </recommendedName>
</protein>
<feature type="signal peptide" evidence="16">
    <location>
        <begin position="1"/>
        <end position="18"/>
    </location>
</feature>
<dbReference type="Gene3D" id="1.20.1300.10">
    <property type="entry name" value="Fumarate reductase/succinate dehydrogenase, transmembrane subunit"/>
    <property type="match status" value="1"/>
</dbReference>
<evidence type="ECO:0000313" key="17">
    <source>
        <dbReference type="Proteomes" id="UP000504623"/>
    </source>
</evidence>
<evidence type="ECO:0000256" key="11">
    <source>
        <dbReference type="ARBA" id="ARBA00023136"/>
    </source>
</evidence>
<keyword evidence="15" id="KW-0349">Heme</keyword>
<evidence type="ECO:0000256" key="1">
    <source>
        <dbReference type="ARBA" id="ARBA00004448"/>
    </source>
</evidence>
<keyword evidence="16" id="KW-0732">Signal</keyword>
<dbReference type="OrthoDB" id="18577at2759"/>
<dbReference type="AlphaFoldDB" id="A0A9B0U5C4"/>
<dbReference type="GeneID" id="102828889"/>
<dbReference type="PANTHER" id="PTHR13337">
    <property type="entry name" value="SUCCINATE DEHYDROGENASE"/>
    <property type="match status" value="1"/>
</dbReference>
<dbReference type="Proteomes" id="UP000504623">
    <property type="component" value="Unplaced"/>
</dbReference>
<dbReference type="GO" id="GO:0005743">
    <property type="term" value="C:mitochondrial inner membrane"/>
    <property type="evidence" value="ECO:0007669"/>
    <property type="project" value="UniProtKB-SubCell"/>
</dbReference>
<evidence type="ECO:0000256" key="4">
    <source>
        <dbReference type="ARBA" id="ARBA00011758"/>
    </source>
</evidence>
<keyword evidence="10 15" id="KW-0496">Mitochondrion</keyword>
<evidence type="ECO:0000256" key="15">
    <source>
        <dbReference type="RuleBase" id="RU364031"/>
    </source>
</evidence>
<comment type="caution">
    <text evidence="15">Lacks conserved residue(s) required for the propagation of feature annotation.</text>
</comment>
<comment type="subcellular location">
    <subcellularLocation>
        <location evidence="1 15">Mitochondrion inner membrane</location>
        <topology evidence="1 15">Multi-pass membrane protein</topology>
    </subcellularLocation>
</comment>
<keyword evidence="14" id="KW-0408">Iron</keyword>
<comment type="function">
    <text evidence="12">Membrane-anchoring subunit of succinate dehydrogenase (SDH) that is involved in complex II of the mitochondrial electron transport chain and is responsible for transferring electrons from succinate to ubiquinone (coenzyme Q). SDH also oxidizes malate to the non-canonical enol form of oxaloacetate, enol-oxaloacetate. Enol-oxaloacetate, which is a potent inhibitor of the succinate dehydrogenase activity, is further isomerized into keto-oxaloacetate.</text>
</comment>
<feature type="transmembrane region" description="Helical" evidence="15">
    <location>
        <begin position="84"/>
        <end position="105"/>
    </location>
</feature>
<dbReference type="InterPro" id="IPR034804">
    <property type="entry name" value="SQR/QFR_C/D"/>
</dbReference>
<dbReference type="PANTHER" id="PTHR13337:SF2">
    <property type="entry name" value="SUCCINATE DEHYDROGENASE [UBIQUINONE] CYTOCHROME B SMALL SUBUNIT, MITOCHONDRIAL"/>
    <property type="match status" value="1"/>
</dbReference>
<dbReference type="GO" id="GO:0048039">
    <property type="term" value="F:ubiquinone binding"/>
    <property type="evidence" value="ECO:0007669"/>
    <property type="project" value="TreeGrafter"/>
</dbReference>
<keyword evidence="7 15" id="KW-0999">Mitochondrion inner membrane</keyword>
<name>A0A9B0U5C4_CHRAS</name>
<evidence type="ECO:0000256" key="16">
    <source>
        <dbReference type="SAM" id="SignalP"/>
    </source>
</evidence>
<dbReference type="GO" id="GO:0006121">
    <property type="term" value="P:mitochondrial electron transport, succinate to ubiquinone"/>
    <property type="evidence" value="ECO:0007669"/>
    <property type="project" value="TreeGrafter"/>
</dbReference>
<dbReference type="RefSeq" id="XP_006873789.1">
    <property type="nucleotide sequence ID" value="XM_006873727.1"/>
</dbReference>
<keyword evidence="8 15" id="KW-0809">Transit peptide</keyword>
<keyword evidence="17" id="KW-1185">Reference proteome</keyword>
<evidence type="ECO:0000256" key="12">
    <source>
        <dbReference type="ARBA" id="ARBA00045847"/>
    </source>
</evidence>
<reference evidence="18" key="1">
    <citation type="submission" date="2025-08" db="UniProtKB">
        <authorList>
            <consortium name="RefSeq"/>
        </authorList>
    </citation>
    <scope>IDENTIFICATION</scope>
    <source>
        <tissue evidence="18">Spleen</tissue>
    </source>
</reference>
<accession>A0A9B0U5C4</accession>
<evidence type="ECO:0000256" key="8">
    <source>
        <dbReference type="ARBA" id="ARBA00022946"/>
    </source>
</evidence>
<keyword evidence="11 15" id="KW-0472">Membrane</keyword>
<evidence type="ECO:0000256" key="13">
    <source>
        <dbReference type="PIRSR" id="PIRSR607992-1"/>
    </source>
</evidence>
<keyword evidence="6 15" id="KW-0812">Transmembrane</keyword>
<evidence type="ECO:0000256" key="14">
    <source>
        <dbReference type="PIRSR" id="PIRSR607992-2"/>
    </source>
</evidence>
<feature type="binding site" evidence="13">
    <location>
        <position position="75"/>
    </location>
    <ligand>
        <name>a ubiquinone</name>
        <dbReference type="ChEBI" id="CHEBI:16389"/>
        <note>ligand shared with IP/SDHB</note>
    </ligand>
</feature>
<gene>
    <name evidence="18" type="primary">LOC102828889</name>
</gene>
<keyword evidence="9 15" id="KW-1133">Transmembrane helix</keyword>
<dbReference type="GO" id="GO:0046872">
    <property type="term" value="F:metal ion binding"/>
    <property type="evidence" value="ECO:0007669"/>
    <property type="project" value="UniProtKB-KW"/>
</dbReference>
<comment type="subunit">
    <text evidence="4">Component of complex II composed of four subunits: the flavoprotein (FP) SDHA, iron-sulfur protein (IP) SDHB, and a cytochrome b560 composed of SDHC and SDHD.</text>
</comment>
<evidence type="ECO:0000256" key="9">
    <source>
        <dbReference type="ARBA" id="ARBA00022989"/>
    </source>
</evidence>
<evidence type="ECO:0000313" key="18">
    <source>
        <dbReference type="RefSeq" id="XP_006873789.1"/>
    </source>
</evidence>
<comment type="similarity">
    <text evidence="3 15">Belongs to the CybS family.</text>
</comment>
<keyword evidence="15" id="KW-0816">Tricarboxylic acid cycle</keyword>
<evidence type="ECO:0000256" key="6">
    <source>
        <dbReference type="ARBA" id="ARBA00022692"/>
    </source>
</evidence>
<dbReference type="Pfam" id="PF05328">
    <property type="entry name" value="CybS"/>
    <property type="match status" value="1"/>
</dbReference>
<evidence type="ECO:0000256" key="5">
    <source>
        <dbReference type="ARBA" id="ARBA00022448"/>
    </source>
</evidence>
<keyword evidence="5 15" id="KW-0813">Transport</keyword>
<dbReference type="GO" id="GO:0020037">
    <property type="term" value="F:heme binding"/>
    <property type="evidence" value="ECO:0007669"/>
    <property type="project" value="TreeGrafter"/>
</dbReference>
<dbReference type="GO" id="GO:0006099">
    <property type="term" value="P:tricarboxylic acid cycle"/>
    <property type="evidence" value="ECO:0007669"/>
    <property type="project" value="UniProtKB-KW"/>
</dbReference>
<comment type="pathway">
    <text evidence="2">Carbohydrate metabolism; tricarboxylic acid cycle.</text>
</comment>
<proteinExistence type="inferred from homology"/>
<feature type="chain" id="PRO_5039556291" description="Succinate dehydrogenase [ubiquinone] cytochrome b small subunit" evidence="16">
    <location>
        <begin position="19"/>
        <end position="120"/>
    </location>
</feature>
<keyword evidence="15" id="KW-0249">Electron transport</keyword>